<evidence type="ECO:0000313" key="1">
    <source>
        <dbReference type="EMBL" id="GAI92489.1"/>
    </source>
</evidence>
<dbReference type="EMBL" id="BARW01015245">
    <property type="protein sequence ID" value="GAI92489.1"/>
    <property type="molecule type" value="Genomic_DNA"/>
</dbReference>
<gene>
    <name evidence="1" type="ORF">S12H4_26800</name>
</gene>
<dbReference type="AlphaFoldDB" id="X1UJH1"/>
<proteinExistence type="predicted"/>
<organism evidence="1">
    <name type="scientific">marine sediment metagenome</name>
    <dbReference type="NCBI Taxonomy" id="412755"/>
    <lineage>
        <taxon>unclassified sequences</taxon>
        <taxon>metagenomes</taxon>
        <taxon>ecological metagenomes</taxon>
    </lineage>
</organism>
<name>X1UJH1_9ZZZZ</name>
<evidence type="ECO:0008006" key="2">
    <source>
        <dbReference type="Google" id="ProtNLM"/>
    </source>
</evidence>
<reference evidence="1" key="1">
    <citation type="journal article" date="2014" name="Front. Microbiol.">
        <title>High frequency of phylogenetically diverse reductive dehalogenase-homologous genes in deep subseafloor sedimentary metagenomes.</title>
        <authorList>
            <person name="Kawai M."/>
            <person name="Futagami T."/>
            <person name="Toyoda A."/>
            <person name="Takaki Y."/>
            <person name="Nishi S."/>
            <person name="Hori S."/>
            <person name="Arai W."/>
            <person name="Tsubouchi T."/>
            <person name="Morono Y."/>
            <person name="Uchiyama I."/>
            <person name="Ito T."/>
            <person name="Fujiyama A."/>
            <person name="Inagaki F."/>
            <person name="Takami H."/>
        </authorList>
    </citation>
    <scope>NUCLEOTIDE SEQUENCE</scope>
    <source>
        <strain evidence="1">Expedition CK06-06</strain>
    </source>
</reference>
<dbReference type="SUPFAM" id="SSF159501">
    <property type="entry name" value="EreA/ChaN-like"/>
    <property type="match status" value="1"/>
</dbReference>
<comment type="caution">
    <text evidence="1">The sequence shown here is derived from an EMBL/GenBank/DDBJ whole genome shotgun (WGS) entry which is preliminary data.</text>
</comment>
<feature type="non-terminal residue" evidence="1">
    <location>
        <position position="291"/>
    </location>
</feature>
<feature type="non-terminal residue" evidence="1">
    <location>
        <position position="1"/>
    </location>
</feature>
<sequence length="291" mass="33857">GEAGFDQRAVILVNGRWLNTGHDGVADSLEQARSTLIRKCEYVYRLGLRKLGEDVPGVVIRPKIEDPEQYLRPFVDFLKEKGEDPKTFVLDALARHRLVIMGEVHHRPRYWAFNASLVEDPRFAENVGAIYMELPSNDQNLVEEFLAAEKLDTEPVIEMLRDMLWMGWPDQPMLDFFVTVWKVNQKLPPEKRLRIVLVDMRRPWEKIQKKEDWGQYDVDRNKFMAENIVRDLRERPGEKKNALFIVGHGHVKLNFRFGDGKTVYPDASSYLCRELGAESVYAFFPHKPVST</sequence>
<protein>
    <recommendedName>
        <fullName evidence="2">Haem-binding uptake Tiki superfamily ChaN domain-containing protein</fullName>
    </recommendedName>
</protein>
<accession>X1UJH1</accession>